<comment type="similarity">
    <text evidence="2">Belongs to the SusD family.</text>
</comment>
<feature type="domain" description="RagB/SusD" evidence="6">
    <location>
        <begin position="252"/>
        <end position="525"/>
    </location>
</feature>
<reference evidence="8 9" key="1">
    <citation type="submission" date="2018-03" db="EMBL/GenBank/DDBJ databases">
        <title>Genomic Encyclopedia of Archaeal and Bacterial Type Strains, Phase II (KMG-II): from individual species to whole genera.</title>
        <authorList>
            <person name="Goeker M."/>
        </authorList>
    </citation>
    <scope>NUCLEOTIDE SEQUENCE [LARGE SCALE GENOMIC DNA]</scope>
    <source>
        <strain evidence="8 9">DSM 24859</strain>
    </source>
</reference>
<accession>A0A2P8HES8</accession>
<dbReference type="EMBL" id="PYAW01000005">
    <property type="protein sequence ID" value="PSL44738.1"/>
    <property type="molecule type" value="Genomic_DNA"/>
</dbReference>
<evidence type="ECO:0000256" key="1">
    <source>
        <dbReference type="ARBA" id="ARBA00004442"/>
    </source>
</evidence>
<dbReference type="CDD" id="cd08977">
    <property type="entry name" value="SusD"/>
    <property type="match status" value="1"/>
</dbReference>
<evidence type="ECO:0000256" key="5">
    <source>
        <dbReference type="ARBA" id="ARBA00023237"/>
    </source>
</evidence>
<feature type="domain" description="SusD-like N-terminal" evidence="7">
    <location>
        <begin position="39"/>
        <end position="213"/>
    </location>
</feature>
<keyword evidence="4" id="KW-0472">Membrane</keyword>
<evidence type="ECO:0000256" key="3">
    <source>
        <dbReference type="ARBA" id="ARBA00022729"/>
    </source>
</evidence>
<dbReference type="Gene3D" id="1.25.40.390">
    <property type="match status" value="1"/>
</dbReference>
<dbReference type="InterPro" id="IPR033985">
    <property type="entry name" value="SusD-like_N"/>
</dbReference>
<dbReference type="Pfam" id="PF14322">
    <property type="entry name" value="SusD-like_3"/>
    <property type="match status" value="1"/>
</dbReference>
<keyword evidence="9" id="KW-1185">Reference proteome</keyword>
<gene>
    <name evidence="8" type="ORF">CLV51_105110</name>
</gene>
<evidence type="ECO:0000313" key="9">
    <source>
        <dbReference type="Proteomes" id="UP000240971"/>
    </source>
</evidence>
<organism evidence="8 9">
    <name type="scientific">Chitinophaga niastensis</name>
    <dbReference type="NCBI Taxonomy" id="536980"/>
    <lineage>
        <taxon>Bacteria</taxon>
        <taxon>Pseudomonadati</taxon>
        <taxon>Bacteroidota</taxon>
        <taxon>Chitinophagia</taxon>
        <taxon>Chitinophagales</taxon>
        <taxon>Chitinophagaceae</taxon>
        <taxon>Chitinophaga</taxon>
    </lineage>
</organism>
<dbReference type="OrthoDB" id="5694214at2"/>
<proteinExistence type="inferred from homology"/>
<dbReference type="GO" id="GO:0009279">
    <property type="term" value="C:cell outer membrane"/>
    <property type="evidence" value="ECO:0007669"/>
    <property type="project" value="UniProtKB-SubCell"/>
</dbReference>
<evidence type="ECO:0000259" key="6">
    <source>
        <dbReference type="Pfam" id="PF07980"/>
    </source>
</evidence>
<dbReference type="RefSeq" id="WP_106530179.1">
    <property type="nucleotide sequence ID" value="NZ_PYAW01000005.1"/>
</dbReference>
<evidence type="ECO:0000256" key="2">
    <source>
        <dbReference type="ARBA" id="ARBA00006275"/>
    </source>
</evidence>
<keyword evidence="3" id="KW-0732">Signal</keyword>
<dbReference type="SUPFAM" id="SSF48452">
    <property type="entry name" value="TPR-like"/>
    <property type="match status" value="1"/>
</dbReference>
<evidence type="ECO:0000313" key="8">
    <source>
        <dbReference type="EMBL" id="PSL44738.1"/>
    </source>
</evidence>
<name>A0A2P8HES8_CHINA</name>
<dbReference type="InterPro" id="IPR011990">
    <property type="entry name" value="TPR-like_helical_dom_sf"/>
</dbReference>
<evidence type="ECO:0000259" key="7">
    <source>
        <dbReference type="Pfam" id="PF14322"/>
    </source>
</evidence>
<evidence type="ECO:0000256" key="4">
    <source>
        <dbReference type="ARBA" id="ARBA00023136"/>
    </source>
</evidence>
<dbReference type="Proteomes" id="UP000240971">
    <property type="component" value="Unassembled WGS sequence"/>
</dbReference>
<protein>
    <submittedName>
        <fullName evidence="8">Putative outer membrane starch-binding protein</fullName>
    </submittedName>
</protein>
<dbReference type="InterPro" id="IPR012944">
    <property type="entry name" value="SusD_RagB_dom"/>
</dbReference>
<sequence>MKRNILYILLFSSLLESACQKDFLNKNPTDAYSNGSLWSSQSDASAALNGCYAGWESDYNIIYLDAVSDNSYSQFYWDNYQHLGNGTANPSDLNTASRWDYTTIQKCNWFLANIDRVTMADKLKAQYKGEARFLRAYQYFIMSQLYGDVPLVIKSLTPAEAATVTRTPAADVRKFVTDELAAIATDLPASYSGSDVGRVTQGAALSLKARMELYDKKYADCIADCKKIMGLGYTLFPSYQDLFRIANKNNSEVILDIQYKANDQPNGDMGIMPSSSFGGWSSLSPTQSLVDAYEMTNGKTINDPASGYSENDPYSNRDPRLSASIVYPGLKYEGKYYNSIEANAPDYYNGNNNSPTGYIEKKFTSNLSDFTDIWNTGMNTIVIRYAEVLLTYAEAQIESGIMDNSVYSALDAIRTRAGMPVVDRNVYNSLDKLRTLVRRERRVELALEGLRWFDVQRWQIGPAVRSGVVYGTRLGTVDAATGKLTLTGEHIKVETRSFNAGRDYLWPIPQKERDLNKSLPQNAGY</sequence>
<comment type="caution">
    <text evidence="8">The sequence shown here is derived from an EMBL/GenBank/DDBJ whole genome shotgun (WGS) entry which is preliminary data.</text>
</comment>
<keyword evidence="5" id="KW-0998">Cell outer membrane</keyword>
<dbReference type="AlphaFoldDB" id="A0A2P8HES8"/>
<comment type="subcellular location">
    <subcellularLocation>
        <location evidence="1">Cell outer membrane</location>
    </subcellularLocation>
</comment>
<dbReference type="Pfam" id="PF07980">
    <property type="entry name" value="SusD_RagB"/>
    <property type="match status" value="1"/>
</dbReference>